<dbReference type="AlphaFoldDB" id="A0A0R3Q9Y4"/>
<protein>
    <submittedName>
        <fullName evidence="4">Transposase</fullName>
    </submittedName>
</protein>
<reference evidence="4" key="1">
    <citation type="submission" date="2017-02" db="UniProtKB">
        <authorList>
            <consortium name="WormBaseParasite"/>
        </authorList>
    </citation>
    <scope>IDENTIFICATION</scope>
</reference>
<evidence type="ECO:0000256" key="1">
    <source>
        <dbReference type="SAM" id="Phobius"/>
    </source>
</evidence>
<dbReference type="EMBL" id="UZAG01002034">
    <property type="protein sequence ID" value="VDO12633.1"/>
    <property type="molecule type" value="Genomic_DNA"/>
</dbReference>
<reference evidence="2 3" key="2">
    <citation type="submission" date="2018-11" db="EMBL/GenBank/DDBJ databases">
        <authorList>
            <consortium name="Pathogen Informatics"/>
        </authorList>
    </citation>
    <scope>NUCLEOTIDE SEQUENCE [LARGE SCALE GENOMIC DNA]</scope>
</reference>
<proteinExistence type="predicted"/>
<accession>A0A0R3Q9Y4</accession>
<evidence type="ECO:0000313" key="3">
    <source>
        <dbReference type="Proteomes" id="UP000280834"/>
    </source>
</evidence>
<gene>
    <name evidence="2" type="ORF">BTMF_LOCUS2467</name>
</gene>
<organism evidence="4">
    <name type="scientific">Brugia timori</name>
    <dbReference type="NCBI Taxonomy" id="42155"/>
    <lineage>
        <taxon>Eukaryota</taxon>
        <taxon>Metazoa</taxon>
        <taxon>Ecdysozoa</taxon>
        <taxon>Nematoda</taxon>
        <taxon>Chromadorea</taxon>
        <taxon>Rhabditida</taxon>
        <taxon>Spirurina</taxon>
        <taxon>Spiruromorpha</taxon>
        <taxon>Filarioidea</taxon>
        <taxon>Onchocercidae</taxon>
        <taxon>Brugia</taxon>
    </lineage>
</organism>
<feature type="transmembrane region" description="Helical" evidence="1">
    <location>
        <begin position="56"/>
        <end position="76"/>
    </location>
</feature>
<keyword evidence="1" id="KW-1133">Transmembrane helix</keyword>
<evidence type="ECO:0000313" key="2">
    <source>
        <dbReference type="EMBL" id="VDO12633.1"/>
    </source>
</evidence>
<dbReference type="Proteomes" id="UP000280834">
    <property type="component" value="Unassembled WGS sequence"/>
</dbReference>
<keyword evidence="1" id="KW-0812">Transmembrane</keyword>
<keyword evidence="3" id="KW-1185">Reference proteome</keyword>
<sequence length="88" mass="10272">MVRLPVYEKSALRLHVVEAFSWLATKIGTTVANVIEHWKRLGVSRSVKGRTNSAHSVSIFLVLGWLTCLDCLWLVLRMWDYYWCFMVL</sequence>
<dbReference type="WBParaSite" id="BTMF_0000314501-mRNA-1">
    <property type="protein sequence ID" value="BTMF_0000314501-mRNA-1"/>
    <property type="gene ID" value="BTMF_0000314501"/>
</dbReference>
<keyword evidence="1" id="KW-0472">Membrane</keyword>
<name>A0A0R3Q9Y4_9BILA</name>
<evidence type="ECO:0000313" key="4">
    <source>
        <dbReference type="WBParaSite" id="BTMF_0000314501-mRNA-1"/>
    </source>
</evidence>